<evidence type="ECO:0000256" key="2">
    <source>
        <dbReference type="SAM" id="Coils"/>
    </source>
</evidence>
<gene>
    <name evidence="4" type="ORF">LSINAPIS_LOCUS6435</name>
</gene>
<proteinExistence type="predicted"/>
<accession>A0A5E4Q873</accession>
<dbReference type="InterPro" id="IPR051876">
    <property type="entry name" value="ODA-DC/CCD"/>
</dbReference>
<reference evidence="4 5" key="1">
    <citation type="submission" date="2017-07" db="EMBL/GenBank/DDBJ databases">
        <authorList>
            <person name="Talla V."/>
            <person name="Backstrom N."/>
        </authorList>
    </citation>
    <scope>NUCLEOTIDE SEQUENCE [LARGE SCALE GENOMIC DNA]</scope>
</reference>
<feature type="coiled-coil region" evidence="2">
    <location>
        <begin position="107"/>
        <end position="134"/>
    </location>
</feature>
<sequence length="222" mass="26756">MEISSPEPNDMEVLKKMEDEHYHLQRQVRMIQIDRQNRCMGVHPQFRRQDLLLRTLKKEYLNILLDLKIAKSGSNKKKDKKMKQLVKKRLLYHTKTKMECEEGIILMSQADELLQRKKKQLLKLKKILEERREQSIYRLSSTENKLEVAMRRFNTVHYENQKIRQEIEHMLNDRALFNESWTKMLVALKKGKKFLTDLFESSTVAYDQRDEWVSKLNNKSAF</sequence>
<name>A0A5E4Q873_9NEOP</name>
<feature type="domain" description="ODAD1 central coiled coil region" evidence="3">
    <location>
        <begin position="140"/>
        <end position="217"/>
    </location>
</feature>
<keyword evidence="1 2" id="KW-0175">Coiled coil</keyword>
<protein>
    <recommendedName>
        <fullName evidence="3">ODAD1 central coiled coil region domain-containing protein</fullName>
    </recommendedName>
</protein>
<dbReference type="Pfam" id="PF21773">
    <property type="entry name" value="ODAD1_CC"/>
    <property type="match status" value="1"/>
</dbReference>
<evidence type="ECO:0000259" key="3">
    <source>
        <dbReference type="Pfam" id="PF21773"/>
    </source>
</evidence>
<keyword evidence="5" id="KW-1185">Reference proteome</keyword>
<evidence type="ECO:0000256" key="1">
    <source>
        <dbReference type="ARBA" id="ARBA00023054"/>
    </source>
</evidence>
<organism evidence="4 5">
    <name type="scientific">Leptidea sinapis</name>
    <dbReference type="NCBI Taxonomy" id="189913"/>
    <lineage>
        <taxon>Eukaryota</taxon>
        <taxon>Metazoa</taxon>
        <taxon>Ecdysozoa</taxon>
        <taxon>Arthropoda</taxon>
        <taxon>Hexapoda</taxon>
        <taxon>Insecta</taxon>
        <taxon>Pterygota</taxon>
        <taxon>Neoptera</taxon>
        <taxon>Endopterygota</taxon>
        <taxon>Lepidoptera</taxon>
        <taxon>Glossata</taxon>
        <taxon>Ditrysia</taxon>
        <taxon>Papilionoidea</taxon>
        <taxon>Pieridae</taxon>
        <taxon>Dismorphiinae</taxon>
        <taxon>Leptidea</taxon>
    </lineage>
</organism>
<dbReference type="InterPro" id="IPR049258">
    <property type="entry name" value="ODAD1_CC"/>
</dbReference>
<dbReference type="EMBL" id="FZQP02002015">
    <property type="protein sequence ID" value="VVC94506.1"/>
    <property type="molecule type" value="Genomic_DNA"/>
</dbReference>
<dbReference type="AlphaFoldDB" id="A0A5E4Q873"/>
<dbReference type="Proteomes" id="UP000324832">
    <property type="component" value="Unassembled WGS sequence"/>
</dbReference>
<dbReference type="PANTHER" id="PTHR21694:SF18">
    <property type="entry name" value="COILED-COIL DOMAIN-CONTAINING PROTEIN 63"/>
    <property type="match status" value="1"/>
</dbReference>
<evidence type="ECO:0000313" key="5">
    <source>
        <dbReference type="Proteomes" id="UP000324832"/>
    </source>
</evidence>
<dbReference type="PANTHER" id="PTHR21694">
    <property type="entry name" value="COILED-COIL DOMAIN-CONTAINING PROTEIN 63"/>
    <property type="match status" value="1"/>
</dbReference>
<evidence type="ECO:0000313" key="4">
    <source>
        <dbReference type="EMBL" id="VVC94506.1"/>
    </source>
</evidence>